<proteinExistence type="predicted"/>
<dbReference type="EMBL" id="BSYO01000021">
    <property type="protein sequence ID" value="GMH20161.1"/>
    <property type="molecule type" value="Genomic_DNA"/>
</dbReference>
<gene>
    <name evidence="1" type="ORF">Nepgr_022002</name>
</gene>
<sequence length="111" mass="12446">MSQTMSLGTNKIFRVEGLSLKARRTPLTHQIYDCCLATLKGKQKLLCTERESITYLQWRCAAAGYVGWPPSKAFQEQQISLIEANSHARKDLLITALPASLAEGSWSRKSF</sequence>
<comment type="caution">
    <text evidence="1">The sequence shown here is derived from an EMBL/GenBank/DDBJ whole genome shotgun (WGS) entry which is preliminary data.</text>
</comment>
<protein>
    <submittedName>
        <fullName evidence="1">Uncharacterized protein</fullName>
    </submittedName>
</protein>
<keyword evidence="2" id="KW-1185">Reference proteome</keyword>
<evidence type="ECO:0000313" key="2">
    <source>
        <dbReference type="Proteomes" id="UP001279734"/>
    </source>
</evidence>
<dbReference type="Proteomes" id="UP001279734">
    <property type="component" value="Unassembled WGS sequence"/>
</dbReference>
<reference evidence="1" key="1">
    <citation type="submission" date="2023-05" db="EMBL/GenBank/DDBJ databases">
        <title>Nepenthes gracilis genome sequencing.</title>
        <authorList>
            <person name="Fukushima K."/>
        </authorList>
    </citation>
    <scope>NUCLEOTIDE SEQUENCE</scope>
    <source>
        <strain evidence="1">SING2019-196</strain>
    </source>
</reference>
<organism evidence="1 2">
    <name type="scientific">Nepenthes gracilis</name>
    <name type="common">Slender pitcher plant</name>
    <dbReference type="NCBI Taxonomy" id="150966"/>
    <lineage>
        <taxon>Eukaryota</taxon>
        <taxon>Viridiplantae</taxon>
        <taxon>Streptophyta</taxon>
        <taxon>Embryophyta</taxon>
        <taxon>Tracheophyta</taxon>
        <taxon>Spermatophyta</taxon>
        <taxon>Magnoliopsida</taxon>
        <taxon>eudicotyledons</taxon>
        <taxon>Gunneridae</taxon>
        <taxon>Pentapetalae</taxon>
        <taxon>Caryophyllales</taxon>
        <taxon>Nepenthaceae</taxon>
        <taxon>Nepenthes</taxon>
    </lineage>
</organism>
<dbReference type="AlphaFoldDB" id="A0AAD3XXY7"/>
<name>A0AAD3XXY7_NEPGR</name>
<accession>A0AAD3XXY7</accession>
<evidence type="ECO:0000313" key="1">
    <source>
        <dbReference type="EMBL" id="GMH20161.1"/>
    </source>
</evidence>